<dbReference type="CDD" id="cd06222">
    <property type="entry name" value="RNase_H_like"/>
    <property type="match status" value="1"/>
</dbReference>
<dbReference type="Pfam" id="PF13456">
    <property type="entry name" value="RVT_3"/>
    <property type="match status" value="1"/>
</dbReference>
<dbReference type="AlphaFoldDB" id="A0AAW2BGW3"/>
<gene>
    <name evidence="2" type="ORF">SO802_033832</name>
</gene>
<dbReference type="Gene3D" id="3.30.420.10">
    <property type="entry name" value="Ribonuclease H-like superfamily/Ribonuclease H"/>
    <property type="match status" value="1"/>
</dbReference>
<dbReference type="PANTHER" id="PTHR47074:SF48">
    <property type="entry name" value="POLYNUCLEOTIDYL TRANSFERASE, RIBONUCLEASE H-LIKE SUPERFAMILY PROTEIN"/>
    <property type="match status" value="1"/>
</dbReference>
<dbReference type="InterPro" id="IPR002156">
    <property type="entry name" value="RNaseH_domain"/>
</dbReference>
<sequence length="245" mass="27897">MIINDDSCDHYKNANEDVVHALWSCSQLSPVWNHDTCWRFCSRMVFQSFKDFTKFIIEKGLNLEEFAATVWMVWSHRNLLRTRSKPFLIQQTQAAKFLIRVVWKPPPWPMIKVNFDGSVFRENNSAGAGVVIQDDKGLVVASMSDLYPLPYSPSAIEIIVATKALRFALDIGLSSIVLEGDSKTTTKAIQSNVLSMSEFGNLIEDAKLFVSQFAIVEFSHIITRHAKYISEFAVWMEDVHPHLLP</sequence>
<comment type="caution">
    <text evidence="2">The sequence shown here is derived from an EMBL/GenBank/DDBJ whole genome shotgun (WGS) entry which is preliminary data.</text>
</comment>
<dbReference type="SUPFAM" id="SSF53098">
    <property type="entry name" value="Ribonuclease H-like"/>
    <property type="match status" value="1"/>
</dbReference>
<dbReference type="Proteomes" id="UP001459277">
    <property type="component" value="Unassembled WGS sequence"/>
</dbReference>
<accession>A0AAW2BGW3</accession>
<organism evidence="2 3">
    <name type="scientific">Lithocarpus litseifolius</name>
    <dbReference type="NCBI Taxonomy" id="425828"/>
    <lineage>
        <taxon>Eukaryota</taxon>
        <taxon>Viridiplantae</taxon>
        <taxon>Streptophyta</taxon>
        <taxon>Embryophyta</taxon>
        <taxon>Tracheophyta</taxon>
        <taxon>Spermatophyta</taxon>
        <taxon>Magnoliopsida</taxon>
        <taxon>eudicotyledons</taxon>
        <taxon>Gunneridae</taxon>
        <taxon>Pentapetalae</taxon>
        <taxon>rosids</taxon>
        <taxon>fabids</taxon>
        <taxon>Fagales</taxon>
        <taxon>Fagaceae</taxon>
        <taxon>Lithocarpus</taxon>
    </lineage>
</organism>
<evidence type="ECO:0000313" key="2">
    <source>
        <dbReference type="EMBL" id="KAK9984307.1"/>
    </source>
</evidence>
<dbReference type="InterPro" id="IPR036397">
    <property type="entry name" value="RNaseH_sf"/>
</dbReference>
<evidence type="ECO:0000313" key="3">
    <source>
        <dbReference type="Proteomes" id="UP001459277"/>
    </source>
</evidence>
<dbReference type="InterPro" id="IPR044730">
    <property type="entry name" value="RNase_H-like_dom_plant"/>
</dbReference>
<keyword evidence="3" id="KW-1185">Reference proteome</keyword>
<dbReference type="InterPro" id="IPR012337">
    <property type="entry name" value="RNaseH-like_sf"/>
</dbReference>
<dbReference type="GO" id="GO:0003676">
    <property type="term" value="F:nucleic acid binding"/>
    <property type="evidence" value="ECO:0007669"/>
    <property type="project" value="InterPro"/>
</dbReference>
<feature type="domain" description="RNase H type-1" evidence="1">
    <location>
        <begin position="114"/>
        <end position="223"/>
    </location>
</feature>
<proteinExistence type="predicted"/>
<dbReference type="EMBL" id="JAZDWU010000012">
    <property type="protein sequence ID" value="KAK9984307.1"/>
    <property type="molecule type" value="Genomic_DNA"/>
</dbReference>
<name>A0AAW2BGW3_9ROSI</name>
<dbReference type="InterPro" id="IPR052929">
    <property type="entry name" value="RNase_H-like_EbsB-rel"/>
</dbReference>
<reference evidence="2 3" key="1">
    <citation type="submission" date="2024-01" db="EMBL/GenBank/DDBJ databases">
        <title>A telomere-to-telomere, gap-free genome of sweet tea (Lithocarpus litseifolius).</title>
        <authorList>
            <person name="Zhou J."/>
        </authorList>
    </citation>
    <scope>NUCLEOTIDE SEQUENCE [LARGE SCALE GENOMIC DNA]</scope>
    <source>
        <strain evidence="2">Zhou-2022a</strain>
        <tissue evidence="2">Leaf</tissue>
    </source>
</reference>
<evidence type="ECO:0000259" key="1">
    <source>
        <dbReference type="Pfam" id="PF13456"/>
    </source>
</evidence>
<dbReference type="PANTHER" id="PTHR47074">
    <property type="entry name" value="BNAC02G40300D PROTEIN"/>
    <property type="match status" value="1"/>
</dbReference>
<dbReference type="GO" id="GO:0004523">
    <property type="term" value="F:RNA-DNA hybrid ribonuclease activity"/>
    <property type="evidence" value="ECO:0007669"/>
    <property type="project" value="InterPro"/>
</dbReference>
<protein>
    <recommendedName>
        <fullName evidence="1">RNase H type-1 domain-containing protein</fullName>
    </recommendedName>
</protein>